<keyword evidence="6" id="KW-0865">Zymogen</keyword>
<evidence type="ECO:0000256" key="7">
    <source>
        <dbReference type="ARBA" id="ARBA00023157"/>
    </source>
</evidence>
<reference evidence="14 15" key="1">
    <citation type="journal article" date="2020" name="IScience">
        <title>Genome Sequencing of the Endangered Kingdonia uniflora (Circaeasteraceae, Ranunculales) Reveals Potential Mechanisms of Evolutionary Specialization.</title>
        <authorList>
            <person name="Sun Y."/>
            <person name="Deng T."/>
            <person name="Zhang A."/>
            <person name="Moore M.J."/>
            <person name="Landis J.B."/>
            <person name="Lin N."/>
            <person name="Zhang H."/>
            <person name="Zhang X."/>
            <person name="Huang J."/>
            <person name="Zhang X."/>
            <person name="Sun H."/>
            <person name="Wang H."/>
        </authorList>
    </citation>
    <scope>NUCLEOTIDE SEQUENCE [LARGE SCALE GENOMIC DNA]</scope>
    <source>
        <strain evidence="14">TB1705</strain>
        <tissue evidence="14">Leaf</tissue>
    </source>
</reference>
<comment type="subcellular location">
    <subcellularLocation>
        <location evidence="1">Secreted</location>
        <location evidence="1">Extracellular space</location>
    </subcellularLocation>
</comment>
<dbReference type="InterPro" id="IPR011001">
    <property type="entry name" value="Saposin-like"/>
</dbReference>
<comment type="function">
    <text evidence="9">Pulmonary surfactant-associated proteins promote alveolar stability by lowering the surface tension at the air-liquid interface in the peripheral air spaces. SP-B increases the collapse pressure of palmitic acid to nearly 70 millinewtons per meter.</text>
</comment>
<evidence type="ECO:0000256" key="3">
    <source>
        <dbReference type="ARBA" id="ARBA00022729"/>
    </source>
</evidence>
<dbReference type="SMART" id="SM00741">
    <property type="entry name" value="SapB"/>
    <property type="match status" value="2"/>
</dbReference>
<evidence type="ECO:0000256" key="8">
    <source>
        <dbReference type="ARBA" id="ARBA00023180"/>
    </source>
</evidence>
<keyword evidence="2" id="KW-0964">Secreted</keyword>
<evidence type="ECO:0000259" key="13">
    <source>
        <dbReference type="PROSITE" id="PS50015"/>
    </source>
</evidence>
<feature type="domain" description="Saposin B-type" evidence="13">
    <location>
        <begin position="53"/>
        <end position="132"/>
    </location>
</feature>
<evidence type="ECO:0000256" key="4">
    <source>
        <dbReference type="ARBA" id="ARBA00022737"/>
    </source>
</evidence>
<evidence type="ECO:0000313" key="14">
    <source>
        <dbReference type="EMBL" id="KAF6156048.1"/>
    </source>
</evidence>
<proteinExistence type="predicted"/>
<dbReference type="Proteomes" id="UP000541444">
    <property type="component" value="Unassembled WGS sequence"/>
</dbReference>
<dbReference type="PANTHER" id="PTHR11480:SF3">
    <property type="entry name" value="BCDNA.GH08312"/>
    <property type="match status" value="1"/>
</dbReference>
<evidence type="ECO:0000256" key="11">
    <source>
        <dbReference type="ARBA" id="ARBA00041785"/>
    </source>
</evidence>
<dbReference type="PROSITE" id="PS50015">
    <property type="entry name" value="SAP_B"/>
    <property type="match status" value="2"/>
</dbReference>
<dbReference type="AlphaFoldDB" id="A0A7J7MMV7"/>
<evidence type="ECO:0000256" key="12">
    <source>
        <dbReference type="SAM" id="SignalP"/>
    </source>
</evidence>
<evidence type="ECO:0000256" key="1">
    <source>
        <dbReference type="ARBA" id="ARBA00004239"/>
    </source>
</evidence>
<dbReference type="SUPFAM" id="SSF47862">
    <property type="entry name" value="Saposin"/>
    <property type="match status" value="2"/>
</dbReference>
<dbReference type="InterPro" id="IPR051428">
    <property type="entry name" value="Sphingo_Act-Surfact_Prot"/>
</dbReference>
<keyword evidence="4" id="KW-0677">Repeat</keyword>
<evidence type="ECO:0000256" key="9">
    <source>
        <dbReference type="ARBA" id="ARBA00037221"/>
    </source>
</evidence>
<evidence type="ECO:0000313" key="15">
    <source>
        <dbReference type="Proteomes" id="UP000541444"/>
    </source>
</evidence>
<protein>
    <recommendedName>
        <fullName evidence="10">Pulmonary surfactant-associated protein B</fullName>
    </recommendedName>
    <alternativeName>
        <fullName evidence="11">Pulmonary surfactant-associated proteolipid SPL(Phe)</fullName>
    </alternativeName>
</protein>
<dbReference type="InterPro" id="IPR007856">
    <property type="entry name" value="SapB_1"/>
</dbReference>
<keyword evidence="5" id="KW-0064">Aspartyl protease</keyword>
<dbReference type="Pfam" id="PF05184">
    <property type="entry name" value="SapB_1"/>
    <property type="match status" value="2"/>
</dbReference>
<dbReference type="OrthoDB" id="69496at2759"/>
<comment type="caution">
    <text evidence="14">The sequence shown here is derived from an EMBL/GenBank/DDBJ whole genome shotgun (WGS) entry which is preliminary data.</text>
</comment>
<evidence type="ECO:0000256" key="5">
    <source>
        <dbReference type="ARBA" id="ARBA00022750"/>
    </source>
</evidence>
<keyword evidence="8" id="KW-0325">Glycoprotein</keyword>
<evidence type="ECO:0000256" key="6">
    <source>
        <dbReference type="ARBA" id="ARBA00023145"/>
    </source>
</evidence>
<feature type="signal peptide" evidence="12">
    <location>
        <begin position="1"/>
        <end position="22"/>
    </location>
</feature>
<keyword evidence="15" id="KW-1185">Reference proteome</keyword>
<accession>A0A7J7MMV7</accession>
<dbReference type="Pfam" id="PF03489">
    <property type="entry name" value="SapB_2"/>
    <property type="match status" value="2"/>
</dbReference>
<dbReference type="EMBL" id="JACGCM010001386">
    <property type="protein sequence ID" value="KAF6156048.1"/>
    <property type="molecule type" value="Genomic_DNA"/>
</dbReference>
<keyword evidence="5" id="KW-0645">Protease</keyword>
<keyword evidence="5" id="KW-0378">Hydrolase</keyword>
<dbReference type="InterPro" id="IPR008139">
    <property type="entry name" value="SaposinB_dom"/>
</dbReference>
<feature type="chain" id="PRO_5029502947" description="Pulmonary surfactant-associated protein B" evidence="12">
    <location>
        <begin position="23"/>
        <end position="235"/>
    </location>
</feature>
<evidence type="ECO:0000256" key="2">
    <source>
        <dbReference type="ARBA" id="ARBA00022525"/>
    </source>
</evidence>
<keyword evidence="7" id="KW-1015">Disulfide bond</keyword>
<organism evidence="14 15">
    <name type="scientific">Kingdonia uniflora</name>
    <dbReference type="NCBI Taxonomy" id="39325"/>
    <lineage>
        <taxon>Eukaryota</taxon>
        <taxon>Viridiplantae</taxon>
        <taxon>Streptophyta</taxon>
        <taxon>Embryophyta</taxon>
        <taxon>Tracheophyta</taxon>
        <taxon>Spermatophyta</taxon>
        <taxon>Magnoliopsida</taxon>
        <taxon>Ranunculales</taxon>
        <taxon>Circaeasteraceae</taxon>
        <taxon>Kingdonia</taxon>
    </lineage>
</organism>
<dbReference type="InterPro" id="IPR008138">
    <property type="entry name" value="SapB_2"/>
</dbReference>
<sequence>MDARLGLLFLLMLGISWVHVEARSLVVSDATGMQINYEGPKSESETIKVDRKNEDVCTLCEEFASQAVYYFGENKTQLEIIDTLHLACSKIRSFKTECIALVDYYAPFFFVEIALVQPEDFCRKVNLCNQMVLASGKTCELCNDAVAEVLDKLEDPDTQLEVVATLLKVCNSLDNNAMKKKCKKLVFAYGPLILTDASQLLNKLDFCKTIHACKTSADERQTTSALVKTMPLSDF</sequence>
<keyword evidence="3 12" id="KW-0732">Signal</keyword>
<evidence type="ECO:0000256" key="10">
    <source>
        <dbReference type="ARBA" id="ARBA00041094"/>
    </source>
</evidence>
<gene>
    <name evidence="14" type="ORF">GIB67_010972</name>
</gene>
<dbReference type="FunFam" id="1.10.225.10:FF:000008">
    <property type="entry name" value="Pulmonary surfactant-associated protein B"/>
    <property type="match status" value="1"/>
</dbReference>
<name>A0A7J7MMV7_9MAGN</name>
<feature type="domain" description="Saposin B-type" evidence="13">
    <location>
        <begin position="135"/>
        <end position="217"/>
    </location>
</feature>
<dbReference type="GO" id="GO:0005576">
    <property type="term" value="C:extracellular region"/>
    <property type="evidence" value="ECO:0007669"/>
    <property type="project" value="UniProtKB-SubCell"/>
</dbReference>
<dbReference type="PANTHER" id="PTHR11480">
    <property type="entry name" value="SAPOSIN-RELATED"/>
    <property type="match status" value="1"/>
</dbReference>
<dbReference type="GO" id="GO:0004190">
    <property type="term" value="F:aspartic-type endopeptidase activity"/>
    <property type="evidence" value="ECO:0007669"/>
    <property type="project" value="UniProtKB-KW"/>
</dbReference>
<dbReference type="GO" id="GO:0006629">
    <property type="term" value="P:lipid metabolic process"/>
    <property type="evidence" value="ECO:0007669"/>
    <property type="project" value="InterPro"/>
</dbReference>
<dbReference type="Gene3D" id="1.10.225.10">
    <property type="entry name" value="Saposin-like"/>
    <property type="match status" value="2"/>
</dbReference>